<dbReference type="SUPFAM" id="SSF53822">
    <property type="entry name" value="Periplasmic binding protein-like I"/>
    <property type="match status" value="1"/>
</dbReference>
<dbReference type="Proteomes" id="UP000006241">
    <property type="component" value="Unassembled WGS sequence"/>
</dbReference>
<dbReference type="Gene3D" id="3.40.50.2300">
    <property type="match status" value="2"/>
</dbReference>
<dbReference type="HOGENOM" id="CLU_037628_6_0_10"/>
<dbReference type="InterPro" id="IPR028082">
    <property type="entry name" value="Peripla_BP_I"/>
</dbReference>
<evidence type="ECO:0000313" key="6">
    <source>
        <dbReference type="Proteomes" id="UP000006241"/>
    </source>
</evidence>
<evidence type="ECO:0000256" key="1">
    <source>
        <dbReference type="ARBA" id="ARBA00023015"/>
    </source>
</evidence>
<dbReference type="SMART" id="SM00354">
    <property type="entry name" value="HTH_LACI"/>
    <property type="match status" value="1"/>
</dbReference>
<evidence type="ECO:0000256" key="2">
    <source>
        <dbReference type="ARBA" id="ARBA00023125"/>
    </source>
</evidence>
<evidence type="ECO:0000313" key="5">
    <source>
        <dbReference type="EMBL" id="EEI91569.1"/>
    </source>
</evidence>
<accession>C2FZX3</accession>
<sequence length="337" mass="37621">MKKNIGIKEIADILNISVSTVSRALRDTYDVNPETRNRVLELAKELNFKPNKNAAALASGSTKNIGIVIPFITNYYFSTVISGIQEQAYESGYNVILYVTNDHAERERDLLENLAITSLDGLLISISSDSLLEDHFERLRNDGVPIVFFDRAPMNSTASKVLQDDFQGAYDATNYLIKHGYSRIAHIAGPKELKFTQQRLNGYLKALEQHRLPVRSDYIIHSGFSQNNGSEDTEKLLALTQRPDAIFAVNDRKAVGAILTLKQHHIQVGAEVGVIGFTNDPIASVVEPNLTTIEEPAFEIGKRSCELLIKHIKNRNYESKDVILPGRLIVRDSVSLQ</sequence>
<gene>
    <name evidence="5" type="primary">cytR2</name>
    <name evidence="5" type="ORF">HMPREF0765_2879</name>
</gene>
<dbReference type="EMBL" id="ACHB01000069">
    <property type="protein sequence ID" value="EEI91569.1"/>
    <property type="molecule type" value="Genomic_DNA"/>
</dbReference>
<dbReference type="Pfam" id="PF00356">
    <property type="entry name" value="LacI"/>
    <property type="match status" value="1"/>
</dbReference>
<reference evidence="5 6" key="1">
    <citation type="submission" date="2009-01" db="EMBL/GenBank/DDBJ databases">
        <authorList>
            <person name="Qin X."/>
            <person name="Bachman B."/>
            <person name="Battles P."/>
            <person name="Bell A."/>
            <person name="Bess C."/>
            <person name="Bickham C."/>
            <person name="Chaboub L."/>
            <person name="Chen D."/>
            <person name="Coyle M."/>
            <person name="Deiros D.R."/>
            <person name="Dinh H."/>
            <person name="Forbes L."/>
            <person name="Fowler G."/>
            <person name="Francisco L."/>
            <person name="Fu Q."/>
            <person name="Gubbala S."/>
            <person name="Hale W."/>
            <person name="Han Y."/>
            <person name="Hemphill L."/>
            <person name="Highlander S.K."/>
            <person name="Hirani K."/>
            <person name="Hogues M."/>
            <person name="Jackson L."/>
            <person name="Jakkamsetti A."/>
            <person name="Javaid M."/>
            <person name="Jiang H."/>
            <person name="Korchina V."/>
            <person name="Kovar C."/>
            <person name="Lara F."/>
            <person name="Lee S."/>
            <person name="Mata R."/>
            <person name="Mathew T."/>
            <person name="Moen C."/>
            <person name="Morales K."/>
            <person name="Munidasa M."/>
            <person name="Nazareth L."/>
            <person name="Ngo R."/>
            <person name="Nguyen L."/>
            <person name="Okwuonu G."/>
            <person name="Ongeri F."/>
            <person name="Patil S."/>
            <person name="Petrosino J."/>
            <person name="Pham C."/>
            <person name="Pham P."/>
            <person name="Pu L.-L."/>
            <person name="Puazo M."/>
            <person name="Raj R."/>
            <person name="Reid J."/>
            <person name="Rouhana J."/>
            <person name="Saada N."/>
            <person name="Shang Y."/>
            <person name="Simmons D."/>
            <person name="Thornton R."/>
            <person name="Warren J."/>
            <person name="Weissenberger G."/>
            <person name="Zhang J."/>
            <person name="Zhang L."/>
            <person name="Zhou C."/>
            <person name="Zhu D."/>
            <person name="Muzny D."/>
            <person name="Worley K."/>
            <person name="Gibbs R."/>
        </authorList>
    </citation>
    <scope>NUCLEOTIDE SEQUENCE [LARGE SCALE GENOMIC DNA]</scope>
    <source>
        <strain evidence="5 6">ATCC 33300</strain>
    </source>
</reference>
<dbReference type="CDD" id="cd06267">
    <property type="entry name" value="PBP1_LacI_sugar_binding-like"/>
    <property type="match status" value="1"/>
</dbReference>
<dbReference type="GO" id="GO:0000976">
    <property type="term" value="F:transcription cis-regulatory region binding"/>
    <property type="evidence" value="ECO:0007669"/>
    <property type="project" value="TreeGrafter"/>
</dbReference>
<proteinExistence type="predicted"/>
<name>C2FZX3_SPHSI</name>
<comment type="caution">
    <text evidence="5">The sequence shown here is derived from an EMBL/GenBank/DDBJ whole genome shotgun (WGS) entry which is preliminary data.</text>
</comment>
<dbReference type="PANTHER" id="PTHR30146">
    <property type="entry name" value="LACI-RELATED TRANSCRIPTIONAL REPRESSOR"/>
    <property type="match status" value="1"/>
</dbReference>
<dbReference type="SUPFAM" id="SSF47413">
    <property type="entry name" value="lambda repressor-like DNA-binding domains"/>
    <property type="match status" value="1"/>
</dbReference>
<keyword evidence="2" id="KW-0238">DNA-binding</keyword>
<evidence type="ECO:0000259" key="4">
    <source>
        <dbReference type="PROSITE" id="PS50932"/>
    </source>
</evidence>
<evidence type="ECO:0000256" key="3">
    <source>
        <dbReference type="ARBA" id="ARBA00023163"/>
    </source>
</evidence>
<protein>
    <submittedName>
        <fullName evidence="5">Sugar-binding domain protein</fullName>
    </submittedName>
</protein>
<organism evidence="5 6">
    <name type="scientific">Sphingobacterium spiritivorum ATCC 33300</name>
    <dbReference type="NCBI Taxonomy" id="525372"/>
    <lineage>
        <taxon>Bacteria</taxon>
        <taxon>Pseudomonadati</taxon>
        <taxon>Bacteroidota</taxon>
        <taxon>Sphingobacteriia</taxon>
        <taxon>Sphingobacteriales</taxon>
        <taxon>Sphingobacteriaceae</taxon>
        <taxon>Sphingobacterium</taxon>
    </lineage>
</organism>
<dbReference type="RefSeq" id="WP_003008345.1">
    <property type="nucleotide sequence ID" value="NZ_GG668632.1"/>
</dbReference>
<keyword evidence="3" id="KW-0804">Transcription</keyword>
<dbReference type="PANTHER" id="PTHR30146:SF109">
    <property type="entry name" value="HTH-TYPE TRANSCRIPTIONAL REGULATOR GALS"/>
    <property type="match status" value="1"/>
</dbReference>
<dbReference type="InterPro" id="IPR010982">
    <property type="entry name" value="Lambda_DNA-bd_dom_sf"/>
</dbReference>
<feature type="domain" description="HTH lacI-type" evidence="4">
    <location>
        <begin position="5"/>
        <end position="59"/>
    </location>
</feature>
<dbReference type="PROSITE" id="PS50932">
    <property type="entry name" value="HTH_LACI_2"/>
    <property type="match status" value="1"/>
</dbReference>
<dbReference type="InterPro" id="IPR000843">
    <property type="entry name" value="HTH_LacI"/>
</dbReference>
<dbReference type="AlphaFoldDB" id="C2FZX3"/>
<dbReference type="GO" id="GO:0003700">
    <property type="term" value="F:DNA-binding transcription factor activity"/>
    <property type="evidence" value="ECO:0007669"/>
    <property type="project" value="TreeGrafter"/>
</dbReference>
<dbReference type="InterPro" id="IPR046335">
    <property type="entry name" value="LacI/GalR-like_sensor"/>
</dbReference>
<keyword evidence="1" id="KW-0805">Transcription regulation</keyword>
<dbReference type="CDD" id="cd01392">
    <property type="entry name" value="HTH_LacI"/>
    <property type="match status" value="1"/>
</dbReference>
<dbReference type="Pfam" id="PF13377">
    <property type="entry name" value="Peripla_BP_3"/>
    <property type="match status" value="1"/>
</dbReference>
<dbReference type="Gene3D" id="1.10.260.40">
    <property type="entry name" value="lambda repressor-like DNA-binding domains"/>
    <property type="match status" value="1"/>
</dbReference>